<sequence>MSFKKKVLKGGAYLIARQGLGLFISFVGILLLTRSIGPGNYGLFISAQEIVLYLSHLVSLGNKVYLIRRETEPCEHEYNQAFTLMFITSMVGLLLGIAVIPLLQQWLKNPAFIPPLLILLLTLPLTALSTPAMAKLERDLNYRAVSIIELAGQLINYIIALTLAYYGKGVWAPVAGYMAWQVLICAGSCIMARLTPRPYWSRDIVADMLKYGISYSTSVWIWQLRPLVNPLIVGRYAGPEVVGCVALAIRFVDALSFVKNVVQRISIAVLAELQKDQLRLKEAIEKAMVFQILAFGPLLISFSFIAPLVFPGLFGDQWNKVLLIYPFIALSYLFNTVFNMHSSVLYVLRRNYEVTIFHTVYILLLTAGALLLLPRFGLLGYGIAEVLTLFSYVIIHYYVRRIFPVSYKNAIPWLTSFIFLLFSAMVDLPLNLLFGVPLLIVLAKPASRQKILDYVKFIKGSNK</sequence>
<comment type="similarity">
    <text evidence="2">Belongs to the polysaccharide synthase family.</text>
</comment>
<proteinExistence type="inferred from homology"/>
<feature type="transmembrane region" description="Helical" evidence="7">
    <location>
        <begin position="322"/>
        <end position="348"/>
    </location>
</feature>
<feature type="transmembrane region" description="Helical" evidence="7">
    <location>
        <begin position="81"/>
        <end position="100"/>
    </location>
</feature>
<keyword evidence="4 7" id="KW-0812">Transmembrane</keyword>
<feature type="transmembrane region" description="Helical" evidence="7">
    <location>
        <begin position="411"/>
        <end position="440"/>
    </location>
</feature>
<dbReference type="GO" id="GO:0005886">
    <property type="term" value="C:plasma membrane"/>
    <property type="evidence" value="ECO:0007669"/>
    <property type="project" value="UniProtKB-SubCell"/>
</dbReference>
<dbReference type="InterPro" id="IPR050833">
    <property type="entry name" value="Poly_Biosynth_Transport"/>
</dbReference>
<feature type="transmembrane region" description="Helical" evidence="7">
    <location>
        <begin position="171"/>
        <end position="192"/>
    </location>
</feature>
<dbReference type="RefSeq" id="WP_006522221.1">
    <property type="nucleotide sequence ID" value="NC_021184.1"/>
</dbReference>
<dbReference type="PANTHER" id="PTHR30250:SF10">
    <property type="entry name" value="LIPOPOLYSACCHARIDE BIOSYNTHESIS PROTEIN WZXC"/>
    <property type="match status" value="1"/>
</dbReference>
<dbReference type="STRING" id="767817.Desgi_4712"/>
<evidence type="ECO:0000256" key="2">
    <source>
        <dbReference type="ARBA" id="ARBA00007430"/>
    </source>
</evidence>
<dbReference type="Pfam" id="PF13440">
    <property type="entry name" value="Polysacc_synt_3"/>
    <property type="match status" value="1"/>
</dbReference>
<feature type="transmembrane region" description="Helical" evidence="7">
    <location>
        <begin position="355"/>
        <end position="373"/>
    </location>
</feature>
<dbReference type="KEGG" id="dgi:Desgi_4712"/>
<comment type="subcellular location">
    <subcellularLocation>
        <location evidence="1">Cell membrane</location>
        <topology evidence="1">Multi-pass membrane protein</topology>
    </subcellularLocation>
</comment>
<gene>
    <name evidence="8" type="ORF">Desgi_4712</name>
</gene>
<feature type="transmembrane region" description="Helical" evidence="7">
    <location>
        <begin position="144"/>
        <end position="165"/>
    </location>
</feature>
<evidence type="ECO:0000256" key="4">
    <source>
        <dbReference type="ARBA" id="ARBA00022692"/>
    </source>
</evidence>
<name>R4KL59_9FIRM</name>
<protein>
    <submittedName>
        <fullName evidence="8">Membrane protein involved in the export of O-antigen and teichoic acid</fullName>
    </submittedName>
</protein>
<feature type="transmembrane region" description="Helical" evidence="7">
    <location>
        <begin position="112"/>
        <end position="132"/>
    </location>
</feature>
<feature type="transmembrane region" description="Helical" evidence="7">
    <location>
        <begin position="288"/>
        <end position="310"/>
    </location>
</feature>
<keyword evidence="9" id="KW-1185">Reference proteome</keyword>
<dbReference type="Proteomes" id="UP000013520">
    <property type="component" value="Chromosome"/>
</dbReference>
<evidence type="ECO:0000256" key="6">
    <source>
        <dbReference type="ARBA" id="ARBA00023136"/>
    </source>
</evidence>
<feature type="transmembrane region" description="Helical" evidence="7">
    <location>
        <begin position="379"/>
        <end position="399"/>
    </location>
</feature>
<dbReference type="PANTHER" id="PTHR30250">
    <property type="entry name" value="PST FAMILY PREDICTED COLANIC ACID TRANSPORTER"/>
    <property type="match status" value="1"/>
</dbReference>
<evidence type="ECO:0000256" key="5">
    <source>
        <dbReference type="ARBA" id="ARBA00022989"/>
    </source>
</evidence>
<keyword evidence="6 7" id="KW-0472">Membrane</keyword>
<evidence type="ECO:0000256" key="3">
    <source>
        <dbReference type="ARBA" id="ARBA00022475"/>
    </source>
</evidence>
<feature type="transmembrane region" description="Helical" evidence="7">
    <location>
        <begin position="39"/>
        <end position="60"/>
    </location>
</feature>
<dbReference type="AlphaFoldDB" id="R4KL59"/>
<reference evidence="8 9" key="1">
    <citation type="submission" date="2012-01" db="EMBL/GenBank/DDBJ databases">
        <title>Complete sequence of Desulfotomaculum gibsoniae DSM 7213.</title>
        <authorList>
            <consortium name="US DOE Joint Genome Institute"/>
            <person name="Lucas S."/>
            <person name="Han J."/>
            <person name="Lapidus A."/>
            <person name="Cheng J.-F."/>
            <person name="Goodwin L."/>
            <person name="Pitluck S."/>
            <person name="Peters L."/>
            <person name="Ovchinnikova G."/>
            <person name="Teshima H."/>
            <person name="Detter J.C."/>
            <person name="Han C."/>
            <person name="Tapia R."/>
            <person name="Land M."/>
            <person name="Hauser L."/>
            <person name="Kyrpides N."/>
            <person name="Ivanova N."/>
            <person name="Pagani I."/>
            <person name="Parshina S."/>
            <person name="Plugge C."/>
            <person name="Muyzer G."/>
            <person name="Kuever J."/>
            <person name="Ivanova A."/>
            <person name="Nazina T."/>
            <person name="Klenk H.-P."/>
            <person name="Brambilla E."/>
            <person name="Spring S."/>
            <person name="Stams A.F."/>
            <person name="Woyke T."/>
        </authorList>
    </citation>
    <scope>NUCLEOTIDE SEQUENCE [LARGE SCALE GENOMIC DNA]</scope>
    <source>
        <strain evidence="8 9">DSM 7213</strain>
    </source>
</reference>
<keyword evidence="3" id="KW-1003">Cell membrane</keyword>
<dbReference type="eggNOG" id="COG2244">
    <property type="taxonomic scope" value="Bacteria"/>
</dbReference>
<dbReference type="EMBL" id="CP003273">
    <property type="protein sequence ID" value="AGL03933.1"/>
    <property type="molecule type" value="Genomic_DNA"/>
</dbReference>
<dbReference type="HOGENOM" id="CLU_026911_6_1_9"/>
<feature type="transmembrane region" description="Helical" evidence="7">
    <location>
        <begin position="12"/>
        <end position="33"/>
    </location>
</feature>
<dbReference type="OrthoDB" id="9770347at2"/>
<evidence type="ECO:0000313" key="9">
    <source>
        <dbReference type="Proteomes" id="UP000013520"/>
    </source>
</evidence>
<accession>R4KL59</accession>
<evidence type="ECO:0000256" key="1">
    <source>
        <dbReference type="ARBA" id="ARBA00004651"/>
    </source>
</evidence>
<organism evidence="8 9">
    <name type="scientific">Desulfoscipio gibsoniae DSM 7213</name>
    <dbReference type="NCBI Taxonomy" id="767817"/>
    <lineage>
        <taxon>Bacteria</taxon>
        <taxon>Bacillati</taxon>
        <taxon>Bacillota</taxon>
        <taxon>Clostridia</taxon>
        <taxon>Eubacteriales</taxon>
        <taxon>Desulfallaceae</taxon>
        <taxon>Desulfoscipio</taxon>
    </lineage>
</organism>
<evidence type="ECO:0000313" key="8">
    <source>
        <dbReference type="EMBL" id="AGL03933.1"/>
    </source>
</evidence>
<keyword evidence="5 7" id="KW-1133">Transmembrane helix</keyword>
<evidence type="ECO:0000256" key="7">
    <source>
        <dbReference type="SAM" id="Phobius"/>
    </source>
</evidence>